<reference evidence="2 3" key="1">
    <citation type="submission" date="2022-10" db="EMBL/GenBank/DDBJ databases">
        <title>Luteolibacter flavescens strain MCCC 1K03193, whole genome shotgun sequencing project.</title>
        <authorList>
            <person name="Zhao G."/>
            <person name="Shen L."/>
        </authorList>
    </citation>
    <scope>NUCLEOTIDE SEQUENCE [LARGE SCALE GENOMIC DNA]</scope>
    <source>
        <strain evidence="2 3">MCCC 1K03193</strain>
    </source>
</reference>
<evidence type="ECO:0000313" key="2">
    <source>
        <dbReference type="EMBL" id="MCW1886350.1"/>
    </source>
</evidence>
<gene>
    <name evidence="2" type="ORF">OKA04_16550</name>
</gene>
<name>A0ABT3FS02_9BACT</name>
<proteinExistence type="predicted"/>
<feature type="transmembrane region" description="Helical" evidence="1">
    <location>
        <begin position="55"/>
        <end position="78"/>
    </location>
</feature>
<organism evidence="2 3">
    <name type="scientific">Luteolibacter flavescens</name>
    <dbReference type="NCBI Taxonomy" id="1859460"/>
    <lineage>
        <taxon>Bacteria</taxon>
        <taxon>Pseudomonadati</taxon>
        <taxon>Verrucomicrobiota</taxon>
        <taxon>Verrucomicrobiia</taxon>
        <taxon>Verrucomicrobiales</taxon>
        <taxon>Verrucomicrobiaceae</taxon>
        <taxon>Luteolibacter</taxon>
    </lineage>
</organism>
<dbReference type="Proteomes" id="UP001207930">
    <property type="component" value="Unassembled WGS sequence"/>
</dbReference>
<comment type="caution">
    <text evidence="2">The sequence shown here is derived from an EMBL/GenBank/DDBJ whole genome shotgun (WGS) entry which is preliminary data.</text>
</comment>
<dbReference type="EMBL" id="JAPDDS010000009">
    <property type="protein sequence ID" value="MCW1886350.1"/>
    <property type="molecule type" value="Genomic_DNA"/>
</dbReference>
<keyword evidence="1" id="KW-0812">Transmembrane</keyword>
<evidence type="ECO:0000313" key="3">
    <source>
        <dbReference type="Proteomes" id="UP001207930"/>
    </source>
</evidence>
<protein>
    <submittedName>
        <fullName evidence="2">Uncharacterized protein</fullName>
    </submittedName>
</protein>
<keyword evidence="1" id="KW-0472">Membrane</keyword>
<keyword evidence="3" id="KW-1185">Reference proteome</keyword>
<accession>A0ABT3FS02</accession>
<evidence type="ECO:0000256" key="1">
    <source>
        <dbReference type="SAM" id="Phobius"/>
    </source>
</evidence>
<sequence>MAIVDFGSLDGSGGVAGVAAIVAPIDPFIGPALFRLCYRPITGGMVSQFDLVFRFGHVSATIGLIMNFMIAIGLLVIIDDVMRHNIDFEM</sequence>
<keyword evidence="1" id="KW-1133">Transmembrane helix</keyword>